<dbReference type="InterPro" id="IPR022472">
    <property type="entry name" value="VPLPA-CTERM"/>
</dbReference>
<dbReference type="PROSITE" id="PS51841">
    <property type="entry name" value="LTD"/>
    <property type="match status" value="1"/>
</dbReference>
<feature type="domain" description="LTD" evidence="1">
    <location>
        <begin position="13"/>
        <end position="135"/>
    </location>
</feature>
<dbReference type="InterPro" id="IPR036415">
    <property type="entry name" value="Lamin_tail_dom_sf"/>
</dbReference>
<dbReference type="Pfam" id="PF00932">
    <property type="entry name" value="LTD"/>
    <property type="match status" value="1"/>
</dbReference>
<dbReference type="Pfam" id="PF07589">
    <property type="entry name" value="PEP-CTERM"/>
    <property type="match status" value="1"/>
</dbReference>
<dbReference type="InterPro" id="IPR013424">
    <property type="entry name" value="Ice-binding_C"/>
</dbReference>
<dbReference type="AlphaFoldDB" id="A0A3B0WS31"/>
<sequence length="219" mass="23302">MEKSRNLSLLLLTVASCTAYGSHASIIINEFDYDQAGSDTAEFIELFNPGNSIISLENYSIDLINGSNLSVYRSIDLSGFSINTNDYFVICGDASLVANCDYSFTSTSGWIQNGSPDAIGLYDDGNLLDFVAYEGAILPYTADNTLTVKDNTSGTVSISRFFDNGNALDYDLGCITPGSQNIVGSGDCSITSVNPVPVPAAIWLFGTGLLGLTGFARKK</sequence>
<dbReference type="EMBL" id="UOFE01000036">
    <property type="protein sequence ID" value="VAW53892.1"/>
    <property type="molecule type" value="Genomic_DNA"/>
</dbReference>
<proteinExistence type="predicted"/>
<name>A0A3B0WS31_9ZZZZ</name>
<evidence type="ECO:0000259" key="1">
    <source>
        <dbReference type="PROSITE" id="PS51841"/>
    </source>
</evidence>
<dbReference type="PANTHER" id="PTHR37397:SF1">
    <property type="entry name" value="LTD DOMAIN-CONTAINING PROTEIN"/>
    <property type="match status" value="1"/>
</dbReference>
<dbReference type="SUPFAM" id="SSF74853">
    <property type="entry name" value="Lamin A/C globular tail domain"/>
    <property type="match status" value="1"/>
</dbReference>
<gene>
    <name evidence="2" type="ORF">MNBD_GAMMA05-1572</name>
</gene>
<protein>
    <recommendedName>
        <fullName evidence="1">LTD domain-containing protein</fullName>
    </recommendedName>
</protein>
<reference evidence="2" key="1">
    <citation type="submission" date="2018-06" db="EMBL/GenBank/DDBJ databases">
        <authorList>
            <person name="Zhirakovskaya E."/>
        </authorList>
    </citation>
    <scope>NUCLEOTIDE SEQUENCE</scope>
</reference>
<accession>A0A3B0WS31</accession>
<dbReference type="PANTHER" id="PTHR37397">
    <property type="entry name" value="SI:CH211-183D21.1"/>
    <property type="match status" value="1"/>
</dbReference>
<dbReference type="InterPro" id="IPR001322">
    <property type="entry name" value="Lamin_tail_dom"/>
</dbReference>
<evidence type="ECO:0000313" key="2">
    <source>
        <dbReference type="EMBL" id="VAW53892.1"/>
    </source>
</evidence>
<dbReference type="NCBIfam" id="TIGR03370">
    <property type="entry name" value="VPLPA-CTERM"/>
    <property type="match status" value="1"/>
</dbReference>
<organism evidence="2">
    <name type="scientific">hydrothermal vent metagenome</name>
    <dbReference type="NCBI Taxonomy" id="652676"/>
    <lineage>
        <taxon>unclassified sequences</taxon>
        <taxon>metagenomes</taxon>
        <taxon>ecological metagenomes</taxon>
    </lineage>
</organism>
<dbReference type="PROSITE" id="PS51257">
    <property type="entry name" value="PROKAR_LIPOPROTEIN"/>
    <property type="match status" value="1"/>
</dbReference>